<keyword evidence="3" id="KW-0210">Decarboxylase</keyword>
<evidence type="ECO:0000256" key="2">
    <source>
        <dbReference type="ARBA" id="ARBA00009533"/>
    </source>
</evidence>
<evidence type="ECO:0000313" key="8">
    <source>
        <dbReference type="EMBL" id="HDK37554.1"/>
    </source>
</evidence>
<dbReference type="Gene3D" id="3.90.1150.10">
    <property type="entry name" value="Aspartate Aminotransferase, domain 1"/>
    <property type="match status" value="1"/>
</dbReference>
<proteinExistence type="inferred from homology"/>
<comment type="similarity">
    <text evidence="2 7">Belongs to the group II decarboxylase family.</text>
</comment>
<dbReference type="GO" id="GO:0019752">
    <property type="term" value="P:carboxylic acid metabolic process"/>
    <property type="evidence" value="ECO:0007669"/>
    <property type="project" value="InterPro"/>
</dbReference>
<dbReference type="Gene3D" id="3.40.640.10">
    <property type="entry name" value="Type I PLP-dependent aspartate aminotransferase-like (Major domain)"/>
    <property type="match status" value="1"/>
</dbReference>
<comment type="cofactor">
    <cofactor evidence="1 6 7">
        <name>pyridoxal 5'-phosphate</name>
        <dbReference type="ChEBI" id="CHEBI:597326"/>
    </cofactor>
</comment>
<dbReference type="Proteomes" id="UP000885822">
    <property type="component" value="Unassembled WGS sequence"/>
</dbReference>
<dbReference type="SUPFAM" id="SSF53383">
    <property type="entry name" value="PLP-dependent transferases"/>
    <property type="match status" value="1"/>
</dbReference>
<dbReference type="InterPro" id="IPR015422">
    <property type="entry name" value="PyrdxlP-dep_Trfase_small"/>
</dbReference>
<evidence type="ECO:0000256" key="3">
    <source>
        <dbReference type="ARBA" id="ARBA00022793"/>
    </source>
</evidence>
<evidence type="ECO:0000256" key="4">
    <source>
        <dbReference type="ARBA" id="ARBA00022898"/>
    </source>
</evidence>
<keyword evidence="4 6" id="KW-0663">Pyridoxal phosphate</keyword>
<dbReference type="AlphaFoldDB" id="A0A831NYI6"/>
<gene>
    <name evidence="8" type="ORF">ENG92_00860</name>
</gene>
<reference evidence="8" key="1">
    <citation type="journal article" date="2020" name="mSystems">
        <title>Genome- and Community-Level Interaction Insights into Carbon Utilization and Element Cycling Functions of Hydrothermarchaeota in Hydrothermal Sediment.</title>
        <authorList>
            <person name="Zhou Z."/>
            <person name="Liu Y."/>
            <person name="Xu W."/>
            <person name="Pan J."/>
            <person name="Luo Z.H."/>
            <person name="Li M."/>
        </authorList>
    </citation>
    <scope>NUCLEOTIDE SEQUENCE [LARGE SCALE GENOMIC DNA]</scope>
    <source>
        <strain evidence="8">HyVt-26</strain>
    </source>
</reference>
<accession>A0A831NYI6</accession>
<evidence type="ECO:0000256" key="1">
    <source>
        <dbReference type="ARBA" id="ARBA00001933"/>
    </source>
</evidence>
<dbReference type="Pfam" id="PF00282">
    <property type="entry name" value="Pyridoxal_deC"/>
    <property type="match status" value="1"/>
</dbReference>
<dbReference type="GO" id="GO:0005737">
    <property type="term" value="C:cytoplasm"/>
    <property type="evidence" value="ECO:0007669"/>
    <property type="project" value="TreeGrafter"/>
</dbReference>
<keyword evidence="5 7" id="KW-0456">Lyase</keyword>
<protein>
    <recommendedName>
        <fullName evidence="9">Glutamate decarboxylase</fullName>
    </recommendedName>
</protein>
<dbReference type="InterPro" id="IPR015424">
    <property type="entry name" value="PyrdxlP-dep_Trfase"/>
</dbReference>
<evidence type="ECO:0000256" key="6">
    <source>
        <dbReference type="PIRSR" id="PIRSR602129-50"/>
    </source>
</evidence>
<dbReference type="GO" id="GO:0016831">
    <property type="term" value="F:carboxy-lyase activity"/>
    <property type="evidence" value="ECO:0007669"/>
    <property type="project" value="UniProtKB-KW"/>
</dbReference>
<organism evidence="8">
    <name type="scientific">Thiolapillus brandeum</name>
    <dbReference type="NCBI Taxonomy" id="1076588"/>
    <lineage>
        <taxon>Bacteria</taxon>
        <taxon>Pseudomonadati</taxon>
        <taxon>Pseudomonadota</taxon>
        <taxon>Gammaproteobacteria</taxon>
        <taxon>Chromatiales</taxon>
        <taxon>Sedimenticolaceae</taxon>
        <taxon>Thiolapillus</taxon>
    </lineage>
</organism>
<name>A0A831NYI6_9GAMM</name>
<evidence type="ECO:0000256" key="5">
    <source>
        <dbReference type="ARBA" id="ARBA00023239"/>
    </source>
</evidence>
<dbReference type="GO" id="GO:0030170">
    <property type="term" value="F:pyridoxal phosphate binding"/>
    <property type="evidence" value="ECO:0007669"/>
    <property type="project" value="InterPro"/>
</dbReference>
<evidence type="ECO:0008006" key="9">
    <source>
        <dbReference type="Google" id="ProtNLM"/>
    </source>
</evidence>
<dbReference type="InterPro" id="IPR015421">
    <property type="entry name" value="PyrdxlP-dep_Trfase_major"/>
</dbReference>
<evidence type="ECO:0000256" key="7">
    <source>
        <dbReference type="RuleBase" id="RU000382"/>
    </source>
</evidence>
<dbReference type="PANTHER" id="PTHR45677">
    <property type="entry name" value="GLUTAMATE DECARBOXYLASE-RELATED"/>
    <property type="match status" value="1"/>
</dbReference>
<dbReference type="PANTHER" id="PTHR45677:SF8">
    <property type="entry name" value="CYSTEINE SULFINIC ACID DECARBOXYLASE"/>
    <property type="match status" value="1"/>
</dbReference>
<dbReference type="EMBL" id="DRCV01000039">
    <property type="protein sequence ID" value="HDK37554.1"/>
    <property type="molecule type" value="Genomic_DNA"/>
</dbReference>
<feature type="modified residue" description="N6-(pyridoxal phosphate)lysine" evidence="6">
    <location>
        <position position="113"/>
    </location>
</feature>
<dbReference type="InterPro" id="IPR002129">
    <property type="entry name" value="PyrdxlP-dep_de-COase"/>
</dbReference>
<sequence length="298" mass="34143">MDKAANILGIGTRQLIKVPVDEHGRMRPEILKQLLEQHAQRGNQPFFVCATLGTTVRGAYDPLPALVTLREKYGFWLHGDGAWGGAALLDDELKQHYLADVEQLDSFTWDFHKMAGTNLMCNVLLFNHHHGTLRCVCSAGEHSYLFREEHQSAELDTGTASLQCGRRVDSLKWFLDWKYFGKEGLGQRVRHYLALSEYAEQVVNGTPELKMSVPRESFNVCFRFSTPENIDRNEFNLELRNRLFRQGISLVGIAYIDAQLTLRLLITHPDFSRAEVDQFFSSLVTTGKELLNERLHRY</sequence>
<comment type="caution">
    <text evidence="8">The sequence shown here is derived from an EMBL/GenBank/DDBJ whole genome shotgun (WGS) entry which is preliminary data.</text>
</comment>